<name>A0ABW0IZT1_9HYPH</name>
<dbReference type="InterPro" id="IPR044492">
    <property type="entry name" value="P_typ_ATPase_HD_dom"/>
</dbReference>
<keyword evidence="10" id="KW-1003">Cell membrane</keyword>
<dbReference type="Proteomes" id="UP001596053">
    <property type="component" value="Unassembled WGS sequence"/>
</dbReference>
<dbReference type="Pfam" id="PF00122">
    <property type="entry name" value="E1-E2_ATPase"/>
    <property type="match status" value="1"/>
</dbReference>
<dbReference type="Gene3D" id="3.40.1110.10">
    <property type="entry name" value="Calcium-transporting ATPase, cytoplasmic domain N"/>
    <property type="match status" value="1"/>
</dbReference>
<evidence type="ECO:0000256" key="2">
    <source>
        <dbReference type="ARBA" id="ARBA00006024"/>
    </source>
</evidence>
<evidence type="ECO:0000313" key="13">
    <source>
        <dbReference type="EMBL" id="MFC5423826.1"/>
    </source>
</evidence>
<evidence type="ECO:0000256" key="11">
    <source>
        <dbReference type="SAM" id="MobiDB-lite"/>
    </source>
</evidence>
<dbReference type="CDD" id="cd07551">
    <property type="entry name" value="P-type_ATPase_HM_ZosA_PfeT-like"/>
    <property type="match status" value="1"/>
</dbReference>
<feature type="compositionally biased region" description="Basic and acidic residues" evidence="11">
    <location>
        <begin position="159"/>
        <end position="203"/>
    </location>
</feature>
<feature type="transmembrane region" description="Helical" evidence="10">
    <location>
        <begin position="460"/>
        <end position="479"/>
    </location>
</feature>
<keyword evidence="3 10" id="KW-0812">Transmembrane</keyword>
<gene>
    <name evidence="13" type="ORF">ACFPOB_30350</name>
</gene>
<dbReference type="SFLD" id="SFLDS00003">
    <property type="entry name" value="Haloacid_Dehalogenase"/>
    <property type="match status" value="1"/>
</dbReference>
<comment type="caution">
    <text evidence="13">The sequence shown here is derived from an EMBL/GenBank/DDBJ whole genome shotgun (WGS) entry which is preliminary data.</text>
</comment>
<dbReference type="Gene3D" id="2.70.150.10">
    <property type="entry name" value="Calcium-transporting ATPase, cytoplasmic transduction domain A"/>
    <property type="match status" value="1"/>
</dbReference>
<dbReference type="NCBIfam" id="TIGR01525">
    <property type="entry name" value="ATPase-IB_hvy"/>
    <property type="match status" value="1"/>
</dbReference>
<evidence type="ECO:0000256" key="4">
    <source>
        <dbReference type="ARBA" id="ARBA00022723"/>
    </source>
</evidence>
<dbReference type="Pfam" id="PF00702">
    <property type="entry name" value="Hydrolase"/>
    <property type="match status" value="1"/>
</dbReference>
<keyword evidence="10" id="KW-0067">ATP-binding</keyword>
<feature type="region of interest" description="Disordered" evidence="11">
    <location>
        <begin position="378"/>
        <end position="402"/>
    </location>
</feature>
<dbReference type="NCBIfam" id="TIGR01494">
    <property type="entry name" value="ATPase_P-type"/>
    <property type="match status" value="2"/>
</dbReference>
<organism evidence="13 14">
    <name type="scientific">Bosea eneae</name>
    <dbReference type="NCBI Taxonomy" id="151454"/>
    <lineage>
        <taxon>Bacteria</taxon>
        <taxon>Pseudomonadati</taxon>
        <taxon>Pseudomonadota</taxon>
        <taxon>Alphaproteobacteria</taxon>
        <taxon>Hyphomicrobiales</taxon>
        <taxon>Boseaceae</taxon>
        <taxon>Bosea</taxon>
    </lineage>
</organism>
<sequence length="864" mass="92782">MLKNAAQRLQLDLPVLLPEAPGEADACVGRLVSDLADREGMERVHIAPASGEEPAKLCIHYDPEVLSLARVREIAQSAGARLTERFAHVLWEVDGVQHQRRARTIAERLQRMPGVVEAEVSAAGPLRIEFDREATSEQDLRRVLDELRVRVREDGPREVVRVEGREPSGREHRHGDDEHEDDERAHRKEHAAGEHRHDEEHAHAHAHGGVLGENTELYFALICGALLGLGYLISVATSAPAWLPFALYIGAYGFGGFYTLREAVDSLRIGRFEIDTLMLVAAAGAAALGEWAEGALLLFLFSLGHALEHYAMGRARRAIEALAELAPRTAEVRRDGAVREVPVEDLVIGDTVIVKPNARIPADGFIVRGISSVDQAPVTGESVPVDKQPVDDPERAAARPDGVEAEHRVYAGTINGSGALEIQVTKRAADTTLARVVRMVSEAEAQKSPTQRFTDRFERAFVPAVLAFVVLLLFAWVVVDEPFRDSFYRAMAVLVAASPCALAIATPSAVLSGVARAARGGVLVKGGGPLENLGTLGAIAFDKTGTLTEGKPRVTDVLPAPGVDERELLIVAVSVEGLSDHPLAAAVVRDGRARLGNAVGIPNAQDLRSITGRGLAARIDGEPVFVGKSELFTEVEGPPLPPAVQTTIEGLEEQGRTTMVVRRGERYLGALGLMDTPREPATRVVARLRELGISRMIMISGDNQRVADAVARQVGIDEAWGDLMPEDKVEAIKKLRAQQKVAMVGDGVNDAPAMANATVGIAMGAAGSDVALETADVALMADDLEHLPFAVGLSRRTSGIIRQNLWLSLGMVVFLIPATVLGLQIGIAVLFHEGSTLVVVANALRLLAYRDPRERRSSAAVRAA</sequence>
<dbReference type="PROSITE" id="PS00154">
    <property type="entry name" value="ATPASE_E1_E2"/>
    <property type="match status" value="1"/>
</dbReference>
<dbReference type="InterPro" id="IPR008250">
    <property type="entry name" value="ATPase_P-typ_transduc_dom_A_sf"/>
</dbReference>
<dbReference type="SUPFAM" id="SSF56784">
    <property type="entry name" value="HAD-like"/>
    <property type="match status" value="1"/>
</dbReference>
<dbReference type="PANTHER" id="PTHR48085">
    <property type="entry name" value="CADMIUM/ZINC-TRANSPORTING ATPASE HMA2-RELATED"/>
    <property type="match status" value="1"/>
</dbReference>
<keyword evidence="10" id="KW-0547">Nucleotide-binding</keyword>
<dbReference type="EMBL" id="JBHSLW010000128">
    <property type="protein sequence ID" value="MFC5423826.1"/>
    <property type="molecule type" value="Genomic_DNA"/>
</dbReference>
<evidence type="ECO:0000256" key="1">
    <source>
        <dbReference type="ARBA" id="ARBA00004370"/>
    </source>
</evidence>
<keyword evidence="4 10" id="KW-0479">Metal-binding</keyword>
<evidence type="ECO:0000256" key="5">
    <source>
        <dbReference type="ARBA" id="ARBA00022967"/>
    </source>
</evidence>
<keyword evidence="7 10" id="KW-0472">Membrane</keyword>
<feature type="region of interest" description="Disordered" evidence="11">
    <location>
        <begin position="159"/>
        <end position="207"/>
    </location>
</feature>
<dbReference type="Gene3D" id="3.30.70.100">
    <property type="match status" value="2"/>
</dbReference>
<dbReference type="RefSeq" id="WP_066723728.1">
    <property type="nucleotide sequence ID" value="NZ_JBHSLW010000128.1"/>
</dbReference>
<comment type="similarity">
    <text evidence="2 10">Belongs to the cation transport ATPase (P-type) (TC 3.A.3) family. Type IB subfamily.</text>
</comment>
<dbReference type="PRINTS" id="PR00119">
    <property type="entry name" value="CATATPASE"/>
</dbReference>
<proteinExistence type="inferred from homology"/>
<dbReference type="SUPFAM" id="SSF81653">
    <property type="entry name" value="Calcium ATPase, transduction domain A"/>
    <property type="match status" value="1"/>
</dbReference>
<evidence type="ECO:0000259" key="12">
    <source>
        <dbReference type="Pfam" id="PF00122"/>
    </source>
</evidence>
<evidence type="ECO:0000256" key="10">
    <source>
        <dbReference type="RuleBase" id="RU362081"/>
    </source>
</evidence>
<dbReference type="PROSITE" id="PS01229">
    <property type="entry name" value="COF_2"/>
    <property type="match status" value="1"/>
</dbReference>
<feature type="transmembrane region" description="Helical" evidence="10">
    <location>
        <begin position="242"/>
        <end position="260"/>
    </location>
</feature>
<evidence type="ECO:0000256" key="7">
    <source>
        <dbReference type="ARBA" id="ARBA00023136"/>
    </source>
</evidence>
<dbReference type="Gene3D" id="3.40.50.1000">
    <property type="entry name" value="HAD superfamily/HAD-like"/>
    <property type="match status" value="1"/>
</dbReference>
<dbReference type="SUPFAM" id="SSF81665">
    <property type="entry name" value="Calcium ATPase, transmembrane domain M"/>
    <property type="match status" value="1"/>
</dbReference>
<dbReference type="InterPro" id="IPR023214">
    <property type="entry name" value="HAD_sf"/>
</dbReference>
<evidence type="ECO:0000256" key="6">
    <source>
        <dbReference type="ARBA" id="ARBA00022989"/>
    </source>
</evidence>
<evidence type="ECO:0000256" key="8">
    <source>
        <dbReference type="ARBA" id="ARBA00039097"/>
    </source>
</evidence>
<protein>
    <recommendedName>
        <fullName evidence="8">P-type Zn(2+) transporter</fullName>
        <ecNumber evidence="8">7.2.2.12</ecNumber>
    </recommendedName>
</protein>
<dbReference type="InterPro" id="IPR051014">
    <property type="entry name" value="Cation_Transport_ATPase_IB"/>
</dbReference>
<dbReference type="InterPro" id="IPR027256">
    <property type="entry name" value="P-typ_ATPase_IB"/>
</dbReference>
<dbReference type="PANTHER" id="PTHR48085:SF5">
    <property type="entry name" value="CADMIUM_ZINC-TRANSPORTING ATPASE HMA4-RELATED"/>
    <property type="match status" value="1"/>
</dbReference>
<evidence type="ECO:0000313" key="14">
    <source>
        <dbReference type="Proteomes" id="UP001596053"/>
    </source>
</evidence>
<dbReference type="InterPro" id="IPR023299">
    <property type="entry name" value="ATPase_P-typ_cyto_dom_N"/>
</dbReference>
<keyword evidence="5" id="KW-1278">Translocase</keyword>
<dbReference type="InterPro" id="IPR023298">
    <property type="entry name" value="ATPase_P-typ_TM_dom_sf"/>
</dbReference>
<feature type="domain" description="P-type ATPase A" evidence="12">
    <location>
        <begin position="324"/>
        <end position="440"/>
    </location>
</feature>
<dbReference type="SFLD" id="SFLDG00002">
    <property type="entry name" value="C1.7:_P-type_atpase_like"/>
    <property type="match status" value="1"/>
</dbReference>
<dbReference type="InterPro" id="IPR018303">
    <property type="entry name" value="ATPase_P-typ_P_site"/>
</dbReference>
<dbReference type="EC" id="7.2.2.12" evidence="8"/>
<keyword evidence="14" id="KW-1185">Reference proteome</keyword>
<comment type="subcellular location">
    <subcellularLocation>
        <location evidence="10">Cell membrane</location>
    </subcellularLocation>
    <subcellularLocation>
        <location evidence="1">Membrane</location>
    </subcellularLocation>
</comment>
<feature type="transmembrane region" description="Helical" evidence="10">
    <location>
        <begin position="491"/>
        <end position="515"/>
    </location>
</feature>
<reference evidence="14" key="1">
    <citation type="journal article" date="2019" name="Int. J. Syst. Evol. Microbiol.">
        <title>The Global Catalogue of Microorganisms (GCM) 10K type strain sequencing project: providing services to taxonomists for standard genome sequencing and annotation.</title>
        <authorList>
            <consortium name="The Broad Institute Genomics Platform"/>
            <consortium name="The Broad Institute Genome Sequencing Center for Infectious Disease"/>
            <person name="Wu L."/>
            <person name="Ma J."/>
        </authorList>
    </citation>
    <scope>NUCLEOTIDE SEQUENCE [LARGE SCALE GENOMIC DNA]</scope>
    <source>
        <strain evidence="14">NCAIM B.01391</strain>
    </source>
</reference>
<feature type="transmembrane region" description="Helical" evidence="10">
    <location>
        <begin position="805"/>
        <end position="823"/>
    </location>
</feature>
<accession>A0ABW0IZT1</accession>
<keyword evidence="6 10" id="KW-1133">Transmembrane helix</keyword>
<evidence type="ECO:0000256" key="3">
    <source>
        <dbReference type="ARBA" id="ARBA00022692"/>
    </source>
</evidence>
<dbReference type="InterPro" id="IPR059000">
    <property type="entry name" value="ATPase_P-type_domA"/>
</dbReference>
<dbReference type="InterPro" id="IPR036412">
    <property type="entry name" value="HAD-like_sf"/>
</dbReference>
<feature type="transmembrane region" description="Helical" evidence="10">
    <location>
        <begin position="217"/>
        <end position="236"/>
    </location>
</feature>
<comment type="catalytic activity">
    <reaction evidence="9">
        <text>Zn(2+)(in) + ATP + H2O = Zn(2+)(out) + ADP + phosphate + H(+)</text>
        <dbReference type="Rhea" id="RHEA:20621"/>
        <dbReference type="ChEBI" id="CHEBI:15377"/>
        <dbReference type="ChEBI" id="CHEBI:15378"/>
        <dbReference type="ChEBI" id="CHEBI:29105"/>
        <dbReference type="ChEBI" id="CHEBI:30616"/>
        <dbReference type="ChEBI" id="CHEBI:43474"/>
        <dbReference type="ChEBI" id="CHEBI:456216"/>
        <dbReference type="EC" id="7.2.2.12"/>
    </reaction>
</comment>
<dbReference type="InterPro" id="IPR001757">
    <property type="entry name" value="P_typ_ATPase"/>
</dbReference>
<dbReference type="SFLD" id="SFLDF00027">
    <property type="entry name" value="p-type_atpase"/>
    <property type="match status" value="1"/>
</dbReference>
<feature type="compositionally biased region" description="Basic and acidic residues" evidence="11">
    <location>
        <begin position="388"/>
        <end position="402"/>
    </location>
</feature>
<evidence type="ECO:0000256" key="9">
    <source>
        <dbReference type="ARBA" id="ARBA00047308"/>
    </source>
</evidence>